<dbReference type="GO" id="GO:0009055">
    <property type="term" value="F:electron transfer activity"/>
    <property type="evidence" value="ECO:0007669"/>
    <property type="project" value="InterPro"/>
</dbReference>
<evidence type="ECO:0000256" key="1">
    <source>
        <dbReference type="ARBA" id="ARBA00022617"/>
    </source>
</evidence>
<keyword evidence="2 4" id="KW-0479">Metal-binding</keyword>
<dbReference type="InterPro" id="IPR051459">
    <property type="entry name" value="Cytochrome_c-type_DH"/>
</dbReference>
<gene>
    <name evidence="6" type="ORF">SAMN04488514_101720</name>
</gene>
<organism evidence="6 7">
    <name type="scientific">Kriegella aquimaris</name>
    <dbReference type="NCBI Taxonomy" id="192904"/>
    <lineage>
        <taxon>Bacteria</taxon>
        <taxon>Pseudomonadati</taxon>
        <taxon>Bacteroidota</taxon>
        <taxon>Flavobacteriia</taxon>
        <taxon>Flavobacteriales</taxon>
        <taxon>Flavobacteriaceae</taxon>
        <taxon>Kriegella</taxon>
    </lineage>
</organism>
<evidence type="ECO:0000313" key="7">
    <source>
        <dbReference type="Proteomes" id="UP000199440"/>
    </source>
</evidence>
<dbReference type="SUPFAM" id="SSF46626">
    <property type="entry name" value="Cytochrome c"/>
    <property type="match status" value="1"/>
</dbReference>
<name>A0A1G9JUF5_9FLAO</name>
<keyword evidence="3 4" id="KW-0408">Iron</keyword>
<proteinExistence type="predicted"/>
<evidence type="ECO:0000256" key="3">
    <source>
        <dbReference type="ARBA" id="ARBA00023004"/>
    </source>
</evidence>
<dbReference type="OrthoDB" id="9811395at2"/>
<dbReference type="Gene3D" id="1.10.760.10">
    <property type="entry name" value="Cytochrome c-like domain"/>
    <property type="match status" value="1"/>
</dbReference>
<dbReference type="Pfam" id="PF00034">
    <property type="entry name" value="Cytochrom_C"/>
    <property type="match status" value="1"/>
</dbReference>
<dbReference type="GO" id="GO:0020037">
    <property type="term" value="F:heme binding"/>
    <property type="evidence" value="ECO:0007669"/>
    <property type="project" value="InterPro"/>
</dbReference>
<dbReference type="InterPro" id="IPR036909">
    <property type="entry name" value="Cyt_c-like_dom_sf"/>
</dbReference>
<dbReference type="GO" id="GO:0046872">
    <property type="term" value="F:metal ion binding"/>
    <property type="evidence" value="ECO:0007669"/>
    <property type="project" value="UniProtKB-KW"/>
</dbReference>
<dbReference type="STRING" id="192904.SAMN04488514_101720"/>
<dbReference type="Proteomes" id="UP000199440">
    <property type="component" value="Unassembled WGS sequence"/>
</dbReference>
<dbReference type="AlphaFoldDB" id="A0A1G9JUF5"/>
<evidence type="ECO:0000256" key="4">
    <source>
        <dbReference type="PROSITE-ProRule" id="PRU00433"/>
    </source>
</evidence>
<evidence type="ECO:0000313" key="6">
    <source>
        <dbReference type="EMBL" id="SDL41167.1"/>
    </source>
</evidence>
<dbReference type="PANTHER" id="PTHR35008">
    <property type="entry name" value="BLL4482 PROTEIN-RELATED"/>
    <property type="match status" value="1"/>
</dbReference>
<feature type="domain" description="Cytochrome c" evidence="5">
    <location>
        <begin position="27"/>
        <end position="115"/>
    </location>
</feature>
<sequence length="133" mass="14707">MKIFISIYIISIAGLSVFFIQDNELEESMARGAEIYTDFCVTCHLEKGEGVAYTFPPLAASDYIAKNREASIRGVKYGQQGEMVVNGVTYNNVMTPLGLEDDEIADVMNYVMNSWGNTSDTLVTVEEVSAIQK</sequence>
<dbReference type="PANTHER" id="PTHR35008:SF8">
    <property type="entry name" value="ALCOHOL DEHYDROGENASE CYTOCHROME C SUBUNIT"/>
    <property type="match status" value="1"/>
</dbReference>
<dbReference type="PROSITE" id="PS51007">
    <property type="entry name" value="CYTC"/>
    <property type="match status" value="1"/>
</dbReference>
<reference evidence="7" key="1">
    <citation type="submission" date="2016-10" db="EMBL/GenBank/DDBJ databases">
        <authorList>
            <person name="Varghese N."/>
            <person name="Submissions S."/>
        </authorList>
    </citation>
    <scope>NUCLEOTIDE SEQUENCE [LARGE SCALE GENOMIC DNA]</scope>
    <source>
        <strain evidence="7">DSM 19886</strain>
    </source>
</reference>
<dbReference type="EMBL" id="FNGV01000001">
    <property type="protein sequence ID" value="SDL41167.1"/>
    <property type="molecule type" value="Genomic_DNA"/>
</dbReference>
<keyword evidence="1 4" id="KW-0349">Heme</keyword>
<dbReference type="RefSeq" id="WP_089885340.1">
    <property type="nucleotide sequence ID" value="NZ_FNGV01000001.1"/>
</dbReference>
<evidence type="ECO:0000259" key="5">
    <source>
        <dbReference type="PROSITE" id="PS51007"/>
    </source>
</evidence>
<dbReference type="InterPro" id="IPR009056">
    <property type="entry name" value="Cyt_c-like_dom"/>
</dbReference>
<protein>
    <submittedName>
        <fullName evidence="6">Cytochrome c</fullName>
    </submittedName>
</protein>
<evidence type="ECO:0000256" key="2">
    <source>
        <dbReference type="ARBA" id="ARBA00022723"/>
    </source>
</evidence>
<keyword evidence="7" id="KW-1185">Reference proteome</keyword>
<accession>A0A1G9JUF5</accession>